<dbReference type="HGNC" id="HGNC:7373">
    <property type="gene designation" value="MSN"/>
</dbReference>
<gene>
    <name evidence="1" type="primary">MSN</name>
</gene>
<keyword evidence="2" id="KW-1185">Reference proteome</keyword>
<organism evidence="1 2">
    <name type="scientific">Homo sapiens</name>
    <name type="common">Human</name>
    <dbReference type="NCBI Taxonomy" id="9606"/>
    <lineage>
        <taxon>Eukaryota</taxon>
        <taxon>Metazoa</taxon>
        <taxon>Chordata</taxon>
        <taxon>Craniata</taxon>
        <taxon>Vertebrata</taxon>
        <taxon>Euteleostomi</taxon>
        <taxon>Mammalia</taxon>
        <taxon>Eutheria</taxon>
        <taxon>Euarchontoglires</taxon>
        <taxon>Primates</taxon>
        <taxon>Haplorrhini</taxon>
        <taxon>Catarrhini</taxon>
        <taxon>Hominidae</taxon>
        <taxon>Homo</taxon>
    </lineage>
</organism>
<evidence type="ECO:0000313" key="2">
    <source>
        <dbReference type="Proteomes" id="UP000005640"/>
    </source>
</evidence>
<dbReference type="GeneTree" id="ENSGT01090000260082"/>
<dbReference type="AlphaFoldDB" id="A0A8V8TKQ0"/>
<reference evidence="1 2" key="1">
    <citation type="journal article" date="2001" name="Nature">
        <title>Initial sequencing and analysis of the human genome.</title>
        <authorList>
            <consortium name="International Human Genome Sequencing Consortium"/>
            <person name="Lander E.S."/>
            <person name="Linton L.M."/>
            <person name="Birren B."/>
            <person name="Nusbaum C."/>
            <person name="Zody M.C."/>
            <person name="Baldwin J."/>
            <person name="Devon K."/>
            <person name="Dewar K."/>
            <person name="Doyle M."/>
            <person name="FitzHugh W."/>
            <person name="Funke R."/>
            <person name="Gage D."/>
            <person name="Harris K."/>
            <person name="Heaford A."/>
            <person name="Howland J."/>
            <person name="Kann L."/>
            <person name="Lehoczky J."/>
            <person name="LeVine R."/>
            <person name="McEwan P."/>
            <person name="McKernan K."/>
            <person name="Meldrim J."/>
            <person name="Mesirov J.P."/>
            <person name="Miranda C."/>
            <person name="Morris W."/>
            <person name="Naylor J."/>
            <person name="Raymond C."/>
            <person name="Rosetti M."/>
            <person name="Santos R."/>
            <person name="Sheridan A."/>
            <person name="Sougnez C."/>
            <person name="Stange-Thomann N."/>
            <person name="Stojanovic N."/>
            <person name="Subramanian A."/>
            <person name="Wyman D."/>
            <person name="Rogers J."/>
            <person name="Sulston J."/>
            <person name="Ainscough R."/>
            <person name="Beck S."/>
            <person name="Bentley D."/>
            <person name="Burton J."/>
            <person name="Clee C."/>
            <person name="Carter N."/>
            <person name="Coulson A."/>
            <person name="Deadman R."/>
            <person name="Deloukas P."/>
            <person name="Dunham A."/>
            <person name="Dunham I."/>
            <person name="Durbin R."/>
            <person name="French L."/>
            <person name="Grafham D."/>
            <person name="Gregory S."/>
            <person name="Hubbard T."/>
            <person name="Humphray S."/>
            <person name="Hunt A."/>
            <person name="Jones M."/>
            <person name="Lloyd C."/>
            <person name="McMurray A."/>
            <person name="Matthews L."/>
            <person name="Mercer S."/>
            <person name="Milne S."/>
            <person name="Mullikin J.C."/>
            <person name="Mungall A."/>
            <person name="Plumb R."/>
            <person name="Ross M."/>
            <person name="Shownkeen R."/>
            <person name="Sims S."/>
            <person name="Waterston R.H."/>
            <person name="Wilson R.K."/>
            <person name="Hillier L.W."/>
            <person name="McPherson J.D."/>
            <person name="Marra M.A."/>
            <person name="Mardis E.R."/>
            <person name="Fulton L.A."/>
            <person name="Chinwalla A.T."/>
            <person name="Pepin K.H."/>
            <person name="Gish W.R."/>
            <person name="Chissoe S.L."/>
            <person name="Wendl M.C."/>
            <person name="Delehaunty K.D."/>
            <person name="Miner T.L."/>
            <person name="Delehaunty A."/>
            <person name="Kramer J.B."/>
            <person name="Cook L.L."/>
            <person name="Fulton R.S."/>
            <person name="Johnson D.L."/>
            <person name="Minx P.J."/>
            <person name="Clifton S.W."/>
            <person name="Hawkins T."/>
            <person name="Branscomb E."/>
            <person name="Predki P."/>
            <person name="Richardson P."/>
            <person name="Wenning S."/>
            <person name="Slezak T."/>
            <person name="Doggett N."/>
            <person name="Cheng J.F."/>
            <person name="Olsen A."/>
            <person name="Lucas S."/>
            <person name="Elkin C."/>
            <person name="Uberbacher E."/>
            <person name="Frazier M."/>
            <person name="Gibbs R.A."/>
            <person name="Muzny D.M."/>
            <person name="Scherer S.E."/>
            <person name="Bouck J.B."/>
            <person name="Sodergren E.J."/>
            <person name="Worley K.C."/>
            <person name="Rives C.M."/>
            <person name="Gorrell J.H."/>
            <person name="Metzker M.L."/>
            <person name="Naylor S.L."/>
            <person name="Kucherlapati R.S."/>
            <person name="Nelson D.L."/>
            <person name="Weinstock G.M."/>
            <person name="Sakaki Y."/>
            <person name="Fujiyama A."/>
            <person name="Hattori M."/>
            <person name="Yada T."/>
            <person name="Toyoda A."/>
            <person name="Itoh T."/>
            <person name="Kawagoe C."/>
            <person name="Watanabe H."/>
            <person name="Totoki Y."/>
            <person name="Taylor T."/>
            <person name="Weissenbach J."/>
            <person name="Heilig R."/>
            <person name="Saurin W."/>
            <person name="Artiguenave F."/>
            <person name="Brottier P."/>
            <person name="Bruls T."/>
            <person name="Pelletier E."/>
            <person name="Robert C."/>
            <person name="Wincker P."/>
            <person name="Smith D.R."/>
            <person name="Doucette-Stamm L."/>
            <person name="Rubenfield M."/>
            <person name="Weinstock K."/>
            <person name="Lee H.M."/>
            <person name="Dubois J."/>
            <person name="Rosenthal A."/>
            <person name="Platzer M."/>
            <person name="Nyakatura G."/>
            <person name="Taudien S."/>
            <person name="Rump A."/>
            <person name="Yang H."/>
            <person name="Yu J."/>
            <person name="Wang J."/>
            <person name="Huang G."/>
            <person name="Gu J."/>
            <person name="Hood L."/>
            <person name="Rowen L."/>
            <person name="Madan A."/>
            <person name="Qin S."/>
            <person name="Davis R.W."/>
            <person name="Federspiel N.A."/>
            <person name="Abola A.P."/>
            <person name="Proctor M.J."/>
            <person name="Myers R.M."/>
            <person name="Schmutz J."/>
            <person name="Dickson M."/>
            <person name="Grimwood J."/>
            <person name="Cox D.R."/>
            <person name="Olson M.V."/>
            <person name="Kaul R."/>
            <person name="Raymond C."/>
            <person name="Shimizu N."/>
            <person name="Kawasaki K."/>
            <person name="Minoshima S."/>
            <person name="Evans G.A."/>
            <person name="Athanasiou M."/>
            <person name="Schultz R."/>
            <person name="Roe B.A."/>
            <person name="Chen F."/>
            <person name="Pan H."/>
            <person name="Ramser J."/>
            <person name="Lehrach H."/>
            <person name="Reinhardt R."/>
            <person name="McCombie W.R."/>
            <person name="de la Bastide M."/>
            <person name="Dedhia N."/>
            <person name="Blocker H."/>
            <person name="Hornischer K."/>
            <person name="Nordsiek G."/>
            <person name="Agarwala R."/>
            <person name="Aravind L."/>
            <person name="Bailey J.A."/>
            <person name="Bateman A."/>
            <person name="Batzoglou S."/>
            <person name="Birney E."/>
            <person name="Bork P."/>
            <person name="Brown D.G."/>
            <person name="Burge C.B."/>
            <person name="Cerutti L."/>
            <person name="Chen H.C."/>
            <person name="Church D."/>
            <person name="Clamp M."/>
            <person name="Copley R.R."/>
            <person name="Doerks T."/>
            <person name="Eddy S.R."/>
            <person name="Eichler E.E."/>
            <person name="Furey T.S."/>
            <person name="Galagan J."/>
            <person name="Gilbert J.G."/>
            <person name="Harmon C."/>
            <person name="Hayashizaki Y."/>
            <person name="Haussler D."/>
            <person name="Hermjakob H."/>
            <person name="Hokamp K."/>
            <person name="Jang W."/>
            <person name="Johnson L.S."/>
            <person name="Jones T.A."/>
            <person name="Kasif S."/>
            <person name="Kaspryzk A."/>
            <person name="Kennedy S."/>
            <person name="Kent W.J."/>
            <person name="Kitts P."/>
            <person name="Koonin E.V."/>
            <person name="Korf I."/>
            <person name="Kulp D."/>
            <person name="Lancet D."/>
            <person name="Lowe T.M."/>
            <person name="McLysaght A."/>
            <person name="Mikkelsen T."/>
            <person name="Moran J.V."/>
            <person name="Mulder N."/>
            <person name="Pollara V.J."/>
            <person name="Ponting C.P."/>
            <person name="Schuler G."/>
            <person name="Schultz J."/>
            <person name="Slater G."/>
            <person name="Smit A.F."/>
            <person name="Stupka E."/>
            <person name="Szustakowski J."/>
            <person name="Thierry-Mieg D."/>
            <person name="Thierry-Mieg J."/>
            <person name="Wagner L."/>
            <person name="Wallis J."/>
            <person name="Wheeler R."/>
            <person name="Williams A."/>
            <person name="Wolf Y.I."/>
            <person name="Wolfe K.H."/>
            <person name="Yang S.P."/>
            <person name="Yeh R.F."/>
            <person name="Collins F."/>
            <person name="Guyer M.S."/>
            <person name="Peterson J."/>
            <person name="Felsenfeld A."/>
            <person name="Wetterstrand K.A."/>
            <person name="Patrinos A."/>
            <person name="Morgan M.J."/>
            <person name="de Jong P."/>
            <person name="Catanese J.J."/>
            <person name="Osoegawa K."/>
            <person name="Shizuya H."/>
            <person name="Choi S."/>
            <person name="Chen Y.J."/>
        </authorList>
    </citation>
    <scope>NUCLEOTIDE SEQUENCE [LARGE SCALE GENOMIC DNA]</scope>
</reference>
<proteinExistence type="predicted"/>
<reference evidence="1 2" key="2">
    <citation type="journal article" date="2004" name="Nature">
        <title>Finishing the euchromatic sequence of the human genome.</title>
        <authorList>
            <consortium name="International Human Genome Sequencing Consortium"/>
        </authorList>
    </citation>
    <scope>NUCLEOTIDE SEQUENCE [LARGE SCALE GENOMIC DNA]</scope>
</reference>
<dbReference type="OpenTargets" id="ENSG00000147065"/>
<protein>
    <submittedName>
        <fullName evidence="1">Moesin</fullName>
    </submittedName>
</protein>
<reference evidence="1" key="4">
    <citation type="submission" date="2025-08" db="UniProtKB">
        <authorList>
            <consortium name="Ensembl"/>
        </authorList>
    </citation>
    <scope>IDENTIFICATION</scope>
</reference>
<reference evidence="1" key="5">
    <citation type="submission" date="2025-09" db="UniProtKB">
        <authorList>
            <consortium name="Ensembl"/>
        </authorList>
    </citation>
    <scope>IDENTIFICATION</scope>
</reference>
<dbReference type="OrthoDB" id="6018897at2759"/>
<evidence type="ECO:0000313" key="1">
    <source>
        <dbReference type="Ensembl" id="ENSP00000513132.1"/>
    </source>
</evidence>
<dbReference type="Ensembl" id="ENST00000697134.1">
    <property type="protein sequence ID" value="ENSP00000513132.1"/>
    <property type="gene ID" value="ENSG00000147065.19"/>
</dbReference>
<sequence length="37" mass="4174">MPKTDRVQWQDFGSLQPLPPVLKQAILMPQPPKSVCV</sequence>
<name>A0A8V8TKQ0_HUMAN</name>
<reference evidence="1 2" key="3">
    <citation type="journal article" date="2005" name="Nature">
        <title>The DNA sequence of the human X chromosome.</title>
        <authorList>
            <person name="Ross M.T."/>
            <person name="Grafham D.V."/>
            <person name="Coffey A.J."/>
            <person name="Scherer S."/>
            <person name="McLay K."/>
            <person name="Muzny D."/>
            <person name="Platzer M."/>
            <person name="Howell G.R."/>
            <person name="Burrows C."/>
            <person name="Bird C.P."/>
            <person name="Frankish A."/>
            <person name="Lovell F.L."/>
            <person name="Howe K.L."/>
            <person name="Ashurst J.L."/>
            <person name="Fulton R.S."/>
            <person name="Sudbrak R."/>
            <person name="Wen G."/>
            <person name="Jones M.C."/>
            <person name="Hurles M.E."/>
            <person name="Andrews T.D."/>
            <person name="Scott C.E."/>
            <person name="Searle S."/>
            <person name="Ramser J."/>
            <person name="Whittaker A."/>
            <person name="Deadman R."/>
            <person name="Carter N.P."/>
            <person name="Hunt S.E."/>
            <person name="Chen R."/>
            <person name="Cree A."/>
            <person name="Gunaratne P."/>
            <person name="Havlak P."/>
            <person name="Hodgson A."/>
            <person name="Metzker M.L."/>
            <person name="Richards S."/>
            <person name="Scott G."/>
            <person name="Steffen D."/>
            <person name="Sodergren E."/>
            <person name="Wheeler D.A."/>
            <person name="Worley K.C."/>
            <person name="Ainscough R."/>
            <person name="Ambrose K.D."/>
            <person name="Ansari-Lari M.A."/>
            <person name="Aradhya S."/>
            <person name="Ashwell R.I."/>
            <person name="Babbage A.K."/>
            <person name="Bagguley C.L."/>
            <person name="Ballabio A."/>
            <person name="Banerjee R."/>
            <person name="Barker G.E."/>
            <person name="Barlow K.F."/>
            <person name="Barrett I.P."/>
            <person name="Bates K.N."/>
            <person name="Beare D.M."/>
            <person name="Beasley H."/>
            <person name="Beasley O."/>
            <person name="Beck A."/>
            <person name="Bethel G."/>
            <person name="Blechschmidt K."/>
            <person name="Brady N."/>
            <person name="Bray-Allen S."/>
            <person name="Bridgeman A.M."/>
            <person name="Brown A.J."/>
            <person name="Brown M.J."/>
            <person name="Bonnin D."/>
            <person name="Bruford E.A."/>
            <person name="Buhay C."/>
            <person name="Burch P."/>
            <person name="Burford D."/>
            <person name="Burgess J."/>
            <person name="Burrill W."/>
            <person name="Burton J."/>
            <person name="Bye J.M."/>
            <person name="Carder C."/>
            <person name="Carrel L."/>
            <person name="Chako J."/>
            <person name="Chapman J.C."/>
            <person name="Chavez D."/>
            <person name="Chen E."/>
            <person name="Chen G."/>
            <person name="Chen Y."/>
            <person name="Chen Z."/>
            <person name="Chinault C."/>
            <person name="Ciccodicola A."/>
            <person name="Clark S.Y."/>
            <person name="Clarke G."/>
            <person name="Clee C.M."/>
            <person name="Clegg S."/>
            <person name="Clerc-Blankenburg K."/>
            <person name="Clifford K."/>
            <person name="Cobley V."/>
            <person name="Cole C.G."/>
            <person name="Conquer J.S."/>
            <person name="Corby N."/>
            <person name="Connor R.E."/>
            <person name="David R."/>
            <person name="Davies J."/>
            <person name="Davis C."/>
            <person name="Davis J."/>
            <person name="Delgado O."/>
            <person name="Deshazo D."/>
            <person name="Dhami P."/>
            <person name="Ding Y."/>
            <person name="Dinh H."/>
            <person name="Dodsworth S."/>
            <person name="Draper H."/>
            <person name="Dugan-Rocha S."/>
            <person name="Dunham A."/>
            <person name="Dunn M."/>
            <person name="Durbin K.J."/>
            <person name="Dutta I."/>
            <person name="Eades T."/>
            <person name="Ellwood M."/>
            <person name="Emery-Cohen A."/>
            <person name="Errington H."/>
            <person name="Evans K.L."/>
            <person name="Faulkner L."/>
            <person name="Francis F."/>
            <person name="Frankland J."/>
            <person name="Fraser A.E."/>
            <person name="Galgoczy P."/>
            <person name="Gilbert J."/>
            <person name="Gill R."/>
            <person name="Glockner G."/>
            <person name="Gregory S.G."/>
            <person name="Gribble S."/>
            <person name="Griffiths C."/>
            <person name="Grocock R."/>
            <person name="Gu Y."/>
            <person name="Gwilliam R."/>
            <person name="Hamilton C."/>
            <person name="Hart E.A."/>
            <person name="Hawes A."/>
            <person name="Heath P.D."/>
            <person name="Heitmann K."/>
            <person name="Hennig S."/>
            <person name="Hernandez J."/>
            <person name="Hinzmann B."/>
            <person name="Ho S."/>
            <person name="Hoffs M."/>
            <person name="Howden P.J."/>
            <person name="Huckle E.J."/>
            <person name="Hume J."/>
            <person name="Hunt P.J."/>
            <person name="Hunt A.R."/>
            <person name="Isherwood J."/>
            <person name="Jacob L."/>
            <person name="Johnson D."/>
            <person name="Jones S."/>
            <person name="de Jong P.J."/>
            <person name="Joseph S.S."/>
            <person name="Keenan S."/>
            <person name="Kelly S."/>
            <person name="Kershaw J.K."/>
            <person name="Khan Z."/>
            <person name="Kioschis P."/>
            <person name="Klages S."/>
            <person name="Knights A.J."/>
            <person name="Kosiura A."/>
            <person name="Kovar-Smith C."/>
            <person name="Laird G.K."/>
            <person name="Langford C."/>
            <person name="Lawlor S."/>
            <person name="Leversha M."/>
            <person name="Lewis L."/>
            <person name="Liu W."/>
            <person name="Lloyd C."/>
            <person name="Lloyd D.M."/>
            <person name="Loulseged H."/>
            <person name="Loveland J.E."/>
            <person name="Lovell J.D."/>
            <person name="Lozado R."/>
            <person name="Lu J."/>
            <person name="Lyne R."/>
            <person name="Ma J."/>
            <person name="Maheshwari M."/>
            <person name="Matthews L.H."/>
            <person name="McDowall J."/>
            <person name="McLaren S."/>
            <person name="McMurray A."/>
            <person name="Meidl P."/>
            <person name="Meitinger T."/>
            <person name="Milne S."/>
            <person name="Miner G."/>
            <person name="Mistry S.L."/>
            <person name="Morgan M."/>
            <person name="Morris S."/>
            <person name="Muller I."/>
            <person name="Mullikin J.C."/>
            <person name="Nguyen N."/>
            <person name="Nordsiek G."/>
            <person name="Nyakatura G."/>
            <person name="O'Dell C.N."/>
            <person name="Okwuonu G."/>
            <person name="Palmer S."/>
            <person name="Pandian R."/>
            <person name="Parker D."/>
            <person name="Parrish J."/>
            <person name="Pasternak S."/>
            <person name="Patel D."/>
            <person name="Pearce A.V."/>
            <person name="Pearson D.M."/>
            <person name="Pelan S.E."/>
            <person name="Perez L."/>
            <person name="Porter K.M."/>
            <person name="Ramsey Y."/>
            <person name="Reichwald K."/>
            <person name="Rhodes S."/>
            <person name="Ridler K.A."/>
            <person name="Schlessinger D."/>
            <person name="Schueler M.G."/>
            <person name="Sehra H.K."/>
            <person name="Shaw-Smith C."/>
            <person name="Shen H."/>
            <person name="Sheridan E.M."/>
            <person name="Shownkeen R."/>
            <person name="Skuce C.D."/>
            <person name="Smith M.L."/>
            <person name="Sotheran E.C."/>
            <person name="Steingruber H.E."/>
            <person name="Steward C.A."/>
            <person name="Storey R."/>
            <person name="Swann R.M."/>
            <person name="Swarbreck D."/>
            <person name="Tabor P.E."/>
            <person name="Taudien S."/>
            <person name="Taylor T."/>
            <person name="Teague B."/>
            <person name="Thomas K."/>
            <person name="Thorpe A."/>
            <person name="Timms K."/>
            <person name="Tracey A."/>
            <person name="Trevanion S."/>
            <person name="Tromans A.C."/>
            <person name="d'Urso M."/>
            <person name="Verduzco D."/>
            <person name="Villasana D."/>
            <person name="Waldron L."/>
            <person name="Wall M."/>
            <person name="Wang Q."/>
            <person name="Warren J."/>
            <person name="Warry G.L."/>
            <person name="Wei X."/>
            <person name="West A."/>
            <person name="Whitehead S.L."/>
            <person name="Whiteley M.N."/>
            <person name="Wilkinson J.E."/>
            <person name="Willey D.L."/>
            <person name="Williams G."/>
            <person name="Williams L."/>
            <person name="Williamson A."/>
            <person name="Williamson H."/>
            <person name="Wilming L."/>
            <person name="Woodmansey R.L."/>
            <person name="Wray P.W."/>
            <person name="Yen J."/>
            <person name="Zhang J."/>
            <person name="Zhou J."/>
            <person name="Zoghbi H."/>
            <person name="Zorilla S."/>
            <person name="Buck D."/>
            <person name="Reinhardt R."/>
            <person name="Poustka A."/>
            <person name="Rosenthal A."/>
            <person name="Lehrach H."/>
            <person name="Meindl A."/>
            <person name="Minx P.J."/>
            <person name="Hillier L.W."/>
            <person name="Willard H.F."/>
            <person name="Wilson R.K."/>
            <person name="Waterston R.H."/>
            <person name="Rice C.M."/>
            <person name="Vaudin M."/>
            <person name="Coulson A."/>
            <person name="Nelson D.L."/>
            <person name="Weinstock G."/>
            <person name="Sulston J.E."/>
            <person name="Durbin R."/>
            <person name="Hubbard T."/>
            <person name="Gibbs R.A."/>
            <person name="Beck S."/>
            <person name="Rogers J."/>
            <person name="Bentley D.R."/>
        </authorList>
    </citation>
    <scope>NUCLEOTIDE SEQUENCE [LARGE SCALE GENOMIC DNA]</scope>
</reference>
<dbReference type="EMBL" id="AL354652">
    <property type="status" value="NOT_ANNOTATED_CDS"/>
    <property type="molecule type" value="Genomic_DNA"/>
</dbReference>
<accession>A0A8V8TKQ0</accession>
<dbReference type="Proteomes" id="UP000005640">
    <property type="component" value="Chromosome X"/>
</dbReference>
<dbReference type="Ensembl" id="ENST00000697134.1">
    <property type="protein sequence ID" value="ENSP00000513132.1"/>
    <property type="gene ID" value="ENSG00000147065.18"/>
</dbReference>